<comment type="caution">
    <text evidence="16">The sequence shown here is derived from an EMBL/GenBank/DDBJ whole genome shotgun (WGS) entry which is preliminary data.</text>
</comment>
<dbReference type="GO" id="GO:0015979">
    <property type="term" value="P:photosynthesis"/>
    <property type="evidence" value="ECO:0007669"/>
    <property type="project" value="UniProtKB-KW"/>
</dbReference>
<dbReference type="InterPro" id="IPR009056">
    <property type="entry name" value="Cyt_c-like_dom"/>
</dbReference>
<dbReference type="OrthoDB" id="1930491at2759"/>
<dbReference type="InterPro" id="IPR008168">
    <property type="entry name" value="Cyt_C_IC"/>
</dbReference>
<comment type="similarity">
    <text evidence="3">Belongs to the cytochrome c family. PetJ subfamily.</text>
</comment>
<evidence type="ECO:0000256" key="8">
    <source>
        <dbReference type="ARBA" id="ARBA00022982"/>
    </source>
</evidence>
<evidence type="ECO:0000256" key="9">
    <source>
        <dbReference type="ARBA" id="ARBA00023004"/>
    </source>
</evidence>
<keyword evidence="8" id="KW-0249">Electron transport</keyword>
<evidence type="ECO:0000256" key="6">
    <source>
        <dbReference type="ARBA" id="ARBA00022617"/>
    </source>
</evidence>
<dbReference type="SUPFAM" id="SSF46626">
    <property type="entry name" value="Cytochrome c"/>
    <property type="match status" value="2"/>
</dbReference>
<evidence type="ECO:0000256" key="14">
    <source>
        <dbReference type="PROSITE-ProRule" id="PRU00433"/>
    </source>
</evidence>
<keyword evidence="6 14" id="KW-0349">Heme</keyword>
<evidence type="ECO:0000259" key="15">
    <source>
        <dbReference type="PROSITE" id="PS51007"/>
    </source>
</evidence>
<dbReference type="Gene3D" id="1.10.760.10">
    <property type="entry name" value="Cytochrome c-like domain"/>
    <property type="match status" value="1"/>
</dbReference>
<evidence type="ECO:0000256" key="3">
    <source>
        <dbReference type="ARBA" id="ARBA00009650"/>
    </source>
</evidence>
<accession>A0A9D4TRF0</accession>
<evidence type="ECO:0000256" key="7">
    <source>
        <dbReference type="ARBA" id="ARBA00022723"/>
    </source>
</evidence>
<organism evidence="16 17">
    <name type="scientific">Chlorella vulgaris</name>
    <name type="common">Green alga</name>
    <dbReference type="NCBI Taxonomy" id="3077"/>
    <lineage>
        <taxon>Eukaryota</taxon>
        <taxon>Viridiplantae</taxon>
        <taxon>Chlorophyta</taxon>
        <taxon>core chlorophytes</taxon>
        <taxon>Trebouxiophyceae</taxon>
        <taxon>Chlorellales</taxon>
        <taxon>Chlorellaceae</taxon>
        <taxon>Chlorella clade</taxon>
        <taxon>Chlorella</taxon>
    </lineage>
</organism>
<gene>
    <name evidence="16" type="ORF">D9Q98_004007</name>
</gene>
<comment type="function">
    <text evidence="1">Functions as an electron carrier between membrane-bound cytochrome b6-f and photosystem I in oxygenic photosynthesis.</text>
</comment>
<dbReference type="AlphaFoldDB" id="A0A9D4TRF0"/>
<evidence type="ECO:0000313" key="16">
    <source>
        <dbReference type="EMBL" id="KAI3432457.1"/>
    </source>
</evidence>
<dbReference type="EMBL" id="SIDB01000005">
    <property type="protein sequence ID" value="KAI3432457.1"/>
    <property type="molecule type" value="Genomic_DNA"/>
</dbReference>
<dbReference type="PROSITE" id="PS51007">
    <property type="entry name" value="CYTC"/>
    <property type="match status" value="1"/>
</dbReference>
<dbReference type="Proteomes" id="UP001055712">
    <property type="component" value="Unassembled WGS sequence"/>
</dbReference>
<dbReference type="GO" id="GO:0009543">
    <property type="term" value="C:chloroplast thylakoid lumen"/>
    <property type="evidence" value="ECO:0007669"/>
    <property type="project" value="UniProtKB-SubCell"/>
</dbReference>
<sequence>MAAVVAPPAVVAQKPQVVASTITAMPRLTKAATFVAAGTVAILLSGPPALAADLILGEEVFNNNCGSRNAHCMPCDSSSALHISSIEAVARPRIRTLLWQPNLHAATRQPRSLWHREAACHMGGNNSVQNEKTLRKSALEQYLAGGFNQDAIVYQVENGKNAMPAWADRLDEDEIQAVAAFVFSQASGDLW</sequence>
<keyword evidence="4" id="KW-0813">Transport</keyword>
<reference evidence="16" key="2">
    <citation type="submission" date="2020-11" db="EMBL/GenBank/DDBJ databases">
        <authorList>
            <person name="Cecchin M."/>
            <person name="Marcolungo L."/>
            <person name="Rossato M."/>
            <person name="Girolomoni L."/>
            <person name="Cosentino E."/>
            <person name="Cuine S."/>
            <person name="Li-Beisson Y."/>
            <person name="Delledonne M."/>
            <person name="Ballottari M."/>
        </authorList>
    </citation>
    <scope>NUCLEOTIDE SEQUENCE</scope>
    <source>
        <strain evidence="16">211/11P</strain>
        <tissue evidence="16">Whole cell</tissue>
    </source>
</reference>
<evidence type="ECO:0000256" key="1">
    <source>
        <dbReference type="ARBA" id="ARBA00002347"/>
    </source>
</evidence>
<keyword evidence="10" id="KW-0793">Thylakoid</keyword>
<feature type="domain" description="Cytochrome c" evidence="15">
    <location>
        <begin position="52"/>
        <end position="186"/>
    </location>
</feature>
<keyword evidence="7 14" id="KW-0479">Metal-binding</keyword>
<dbReference type="GO" id="GO:0009055">
    <property type="term" value="F:electron transfer activity"/>
    <property type="evidence" value="ECO:0007669"/>
    <property type="project" value="InterPro"/>
</dbReference>
<dbReference type="PANTHER" id="PTHR34688:SF2">
    <property type="entry name" value="CYTOCHROME C6, CHLOROPLASTIC"/>
    <property type="match status" value="1"/>
</dbReference>
<evidence type="ECO:0000313" key="17">
    <source>
        <dbReference type="Proteomes" id="UP001055712"/>
    </source>
</evidence>
<dbReference type="PRINTS" id="PR00605">
    <property type="entry name" value="CYTCHROMECIC"/>
</dbReference>
<evidence type="ECO:0000256" key="12">
    <source>
        <dbReference type="ARBA" id="ARBA00031247"/>
    </source>
</evidence>
<keyword evidence="17" id="KW-1185">Reference proteome</keyword>
<evidence type="ECO:0000256" key="5">
    <source>
        <dbReference type="ARBA" id="ARBA00022531"/>
    </source>
</evidence>
<dbReference type="InterPro" id="IPR023655">
    <property type="entry name" value="Cyt_C6"/>
</dbReference>
<evidence type="ECO:0000256" key="11">
    <source>
        <dbReference type="ARBA" id="ARBA00030448"/>
    </source>
</evidence>
<evidence type="ECO:0000256" key="4">
    <source>
        <dbReference type="ARBA" id="ARBA00022448"/>
    </source>
</evidence>
<keyword evidence="5" id="KW-0602">Photosynthesis</keyword>
<protein>
    <recommendedName>
        <fullName evidence="13">Cytochrome c-553</fullName>
    </recommendedName>
    <alternativeName>
        <fullName evidence="12">Cytochrome c553</fullName>
    </alternativeName>
    <alternativeName>
        <fullName evidence="11">Soluble cytochrome f</fullName>
    </alternativeName>
</protein>
<dbReference type="GO" id="GO:0020037">
    <property type="term" value="F:heme binding"/>
    <property type="evidence" value="ECO:0007669"/>
    <property type="project" value="InterPro"/>
</dbReference>
<evidence type="ECO:0000256" key="13">
    <source>
        <dbReference type="ARBA" id="ARBA00033211"/>
    </source>
</evidence>
<dbReference type="GO" id="GO:0005506">
    <property type="term" value="F:iron ion binding"/>
    <property type="evidence" value="ECO:0007669"/>
    <property type="project" value="InterPro"/>
</dbReference>
<comment type="subcellular location">
    <subcellularLocation>
        <location evidence="2">Plastid</location>
        <location evidence="2">Chloroplast thylakoid lumen</location>
    </subcellularLocation>
</comment>
<evidence type="ECO:0000256" key="10">
    <source>
        <dbReference type="ARBA" id="ARBA00023078"/>
    </source>
</evidence>
<reference evidence="16" key="1">
    <citation type="journal article" date="2019" name="Plant J.">
        <title>Chlorella vulgaris genome assembly and annotation reveals the molecular basis for metabolic acclimation to high light conditions.</title>
        <authorList>
            <person name="Cecchin M."/>
            <person name="Marcolungo L."/>
            <person name="Rossato M."/>
            <person name="Girolomoni L."/>
            <person name="Cosentino E."/>
            <person name="Cuine S."/>
            <person name="Li-Beisson Y."/>
            <person name="Delledonne M."/>
            <person name="Ballottari M."/>
        </authorList>
    </citation>
    <scope>NUCLEOTIDE SEQUENCE</scope>
    <source>
        <strain evidence="16">211/11P</strain>
    </source>
</reference>
<keyword evidence="9 14" id="KW-0408">Iron</keyword>
<proteinExistence type="inferred from homology"/>
<dbReference type="Pfam" id="PF13442">
    <property type="entry name" value="Cytochrome_CBB3"/>
    <property type="match status" value="1"/>
</dbReference>
<dbReference type="PANTHER" id="PTHR34688">
    <property type="entry name" value="CYTOCHROME C6, CHLOROPLASTIC"/>
    <property type="match status" value="1"/>
</dbReference>
<dbReference type="InterPro" id="IPR036909">
    <property type="entry name" value="Cyt_c-like_dom_sf"/>
</dbReference>
<name>A0A9D4TRF0_CHLVU</name>
<evidence type="ECO:0000256" key="2">
    <source>
        <dbReference type="ARBA" id="ARBA00004456"/>
    </source>
</evidence>